<dbReference type="EMBL" id="CAACVJ010000105">
    <property type="protein sequence ID" value="VEP13305.1"/>
    <property type="molecule type" value="Genomic_DNA"/>
</dbReference>
<dbReference type="Proteomes" id="UP000320055">
    <property type="component" value="Unassembled WGS sequence"/>
</dbReference>
<keyword evidence="2" id="KW-1185">Reference proteome</keyword>
<evidence type="ECO:0008006" key="3">
    <source>
        <dbReference type="Google" id="ProtNLM"/>
    </source>
</evidence>
<protein>
    <recommendedName>
        <fullName evidence="3">SAM-dependent chlorinase/fluorinase</fullName>
    </recommendedName>
</protein>
<reference evidence="1 2" key="1">
    <citation type="submission" date="2019-01" db="EMBL/GenBank/DDBJ databases">
        <authorList>
            <person name="Brito A."/>
        </authorList>
    </citation>
    <scope>NUCLEOTIDE SEQUENCE [LARGE SCALE GENOMIC DNA]</scope>
    <source>
        <strain evidence="1">1</strain>
    </source>
</reference>
<accession>A0A563VPM3</accession>
<proteinExistence type="predicted"/>
<dbReference type="SUPFAM" id="SSF102522">
    <property type="entry name" value="Bacterial fluorinating enzyme, N-terminal domain"/>
    <property type="match status" value="1"/>
</dbReference>
<evidence type="ECO:0000313" key="1">
    <source>
        <dbReference type="EMBL" id="VEP13305.1"/>
    </source>
</evidence>
<dbReference type="InterPro" id="IPR023228">
    <property type="entry name" value="SAM_OH_AdoTrfase_N_sf"/>
</dbReference>
<dbReference type="Gene3D" id="3.40.50.10790">
    <property type="entry name" value="S-adenosyl-l-methionine hydroxide adenosyltransferase, N-terminal"/>
    <property type="match status" value="1"/>
</dbReference>
<dbReference type="AlphaFoldDB" id="A0A563VPM3"/>
<organism evidence="1 2">
    <name type="scientific">Hyella patelloides LEGE 07179</name>
    <dbReference type="NCBI Taxonomy" id="945734"/>
    <lineage>
        <taxon>Bacteria</taxon>
        <taxon>Bacillati</taxon>
        <taxon>Cyanobacteriota</taxon>
        <taxon>Cyanophyceae</taxon>
        <taxon>Pleurocapsales</taxon>
        <taxon>Hyellaceae</taxon>
        <taxon>Hyella</taxon>
    </lineage>
</organism>
<gene>
    <name evidence="1" type="ORF">H1P_1930006</name>
</gene>
<sequence>MIEGNNNRAFLMLIDLIADYGTGDPAFAEVRQRLLKELPTARVYCLSVPPFSTLATGFWIAQLGLNPGASNRLIYHNCAPRQDDSEARPDNEGEGLTYALLPNDVIVVGVLSGYTLSFIKEEAKQMHIVKVSRGGSQFRSRDVFPQATAAIANGDKNILGEVIKENQIPNPPGERVAWIDGYGNIKTTIPAHTISLEPDSKVVVRVGDVVSDAVYSDGSFKVPEGTLAFAPGSSGWQRKDGKKVRWMELFLRGGNAWERFGRPKINRVISYTLNQRT</sequence>
<name>A0A563VPM3_9CYAN</name>
<evidence type="ECO:0000313" key="2">
    <source>
        <dbReference type="Proteomes" id="UP000320055"/>
    </source>
</evidence>